<sequence length="860" mass="98988">MKNRFVYFIIAFVFVTIASFKGNGVMAQDQRNIVIYGNIVDSISGVALSDASVYFNKGRGVRSDSSGYFILRIPKTDAKSVLTVDMVGYGSRLIDIDPSQDSIDIGLINLKESAKTNLQGVVVKDKKQKYRNKNNPAVELIRKVIDHKEENQMSSYNYAQFDKYEKMVASISNLSSKIHDKKMFQKYKFLLDNIDTTKFPGKGIVPLYLEELYSKNYHQKSPEKERSIILGQNKVDFGEFIDTKGVTAYLKRLYENVNIYDNNIMLFTNQFLSPIAGSAPTFYMYYIRDTVEIDGIKVVKLYFTPRNPQDLLFRGTLFVTLDGHYAVQKVSMFAPQAVNINWMRELKINLDFEKQKDGKYLLSKSDIIGDFSVSKKGTGIFGERFVAYSNFPRGQPMPDSIAKLSPLTYATSAEHQSDTFWADHRTDTLTRAESLTYQNIDSLINMPSFKRTMDWVTLFLAGYKQSFHNKFEIGPASTFYSFNPVEGFRLRFGGRSTPNLSKRYYFETYGAYGFKDKKPKYFGSFTYSFNDQSVYKFPQNYIRASFQRDTKIPGQELQFVQEDNLLLSFKRGNNDKWLYNSLARIDYVKEFENHFSIATDFKYWRQTPAGTIGYVMPNGTIGGDSIHSINTSEIGVTLRYAPNESFYQGKLYRVPLINQYPIIQLSYIGGIKGLFGGQYSYNNFNLNVFKRVYLSQLGFSDVTFDAGYTSGNLPFPLLFVHHANQTYAYQYGSYNLMNFLEFVSDHYASINIDHNFNGFIFNKIPLFKKLKWREIVEGKIIYGGVRAENDPNKNPNQMRFPMTDGQVSTFTLDKTPYVEGGIGIGNIFKILRLDYIWRFTYLDHPGIPKSGIRFFMKLDF</sequence>
<accession>A0A2W5H3M2</accession>
<evidence type="ECO:0000313" key="1">
    <source>
        <dbReference type="EMBL" id="PZP50252.1"/>
    </source>
</evidence>
<proteinExistence type="predicted"/>
<name>A0A2W5H3M2_9SPHI</name>
<dbReference type="SUPFAM" id="SSF49464">
    <property type="entry name" value="Carboxypeptidase regulatory domain-like"/>
    <property type="match status" value="1"/>
</dbReference>
<evidence type="ECO:0000313" key="2">
    <source>
        <dbReference type="Proteomes" id="UP000249645"/>
    </source>
</evidence>
<reference evidence="1 2" key="1">
    <citation type="submission" date="2017-11" db="EMBL/GenBank/DDBJ databases">
        <title>Infants hospitalized years apart are colonized by the same room-sourced microbial strains.</title>
        <authorList>
            <person name="Brooks B."/>
            <person name="Olm M.R."/>
            <person name="Firek B.A."/>
            <person name="Baker R."/>
            <person name="Thomas B.C."/>
            <person name="Morowitz M.J."/>
            <person name="Banfield J.F."/>
        </authorList>
    </citation>
    <scope>NUCLEOTIDE SEQUENCE [LARGE SCALE GENOMIC DNA]</scope>
    <source>
        <strain evidence="1">S2_009_000_R2_76</strain>
    </source>
</reference>
<dbReference type="InterPro" id="IPR008969">
    <property type="entry name" value="CarboxyPept-like_regulatory"/>
</dbReference>
<dbReference type="AlphaFoldDB" id="A0A2W5H3M2"/>
<dbReference type="Proteomes" id="UP000249645">
    <property type="component" value="Unassembled WGS sequence"/>
</dbReference>
<protein>
    <recommendedName>
        <fullName evidence="3">Carboxypeptidase-like regulatory domain-containing protein</fullName>
    </recommendedName>
</protein>
<gene>
    <name evidence="1" type="ORF">DI598_05985</name>
</gene>
<organism evidence="1 2">
    <name type="scientific">Pseudopedobacter saltans</name>
    <dbReference type="NCBI Taxonomy" id="151895"/>
    <lineage>
        <taxon>Bacteria</taxon>
        <taxon>Pseudomonadati</taxon>
        <taxon>Bacteroidota</taxon>
        <taxon>Sphingobacteriia</taxon>
        <taxon>Sphingobacteriales</taxon>
        <taxon>Sphingobacteriaceae</taxon>
        <taxon>Pseudopedobacter</taxon>
    </lineage>
</organism>
<dbReference type="Pfam" id="PF18939">
    <property type="entry name" value="DUF5686"/>
    <property type="match status" value="1"/>
</dbReference>
<dbReference type="EMBL" id="QFOI01000075">
    <property type="protein sequence ID" value="PZP50252.1"/>
    <property type="molecule type" value="Genomic_DNA"/>
</dbReference>
<evidence type="ECO:0008006" key="3">
    <source>
        <dbReference type="Google" id="ProtNLM"/>
    </source>
</evidence>
<dbReference type="InterPro" id="IPR043741">
    <property type="entry name" value="DUF5686"/>
</dbReference>
<comment type="caution">
    <text evidence="1">The sequence shown here is derived from an EMBL/GenBank/DDBJ whole genome shotgun (WGS) entry which is preliminary data.</text>
</comment>